<dbReference type="Pfam" id="PF07484">
    <property type="entry name" value="Collar"/>
    <property type="match status" value="1"/>
</dbReference>
<dbReference type="InterPro" id="IPR051934">
    <property type="entry name" value="Phage_Tail_Fiber_Structural"/>
</dbReference>
<evidence type="ECO:0000259" key="2">
    <source>
        <dbReference type="Pfam" id="PF12571"/>
    </source>
</evidence>
<accession>A0A3E1QH42</accession>
<dbReference type="Pfam" id="PF12571">
    <property type="entry name" value="Phage_tail_fib"/>
    <property type="match status" value="1"/>
</dbReference>
<feature type="domain" description="Phage tail collar" evidence="1">
    <location>
        <begin position="451"/>
        <end position="496"/>
    </location>
</feature>
<reference evidence="3" key="1">
    <citation type="submission" date="2018-08" db="EMBL/GenBank/DDBJ databases">
        <title>Antagonistic pleiotropy in the bifunctional surface protein FadL/P1 during adaptation of Haemophilus influenzae to chronic lung infection associated with COPD.</title>
        <authorList>
            <person name="Moleres J."/>
            <person name="Ehrlich R."/>
        </authorList>
    </citation>
    <scope>NUCLEOTIDE SEQUENCE [LARGE SCALE GENOMIC DNA]</scope>
    <source>
        <strain evidence="3">P668-6062</strain>
    </source>
</reference>
<gene>
    <name evidence="3" type="ORF">CH627_05430</name>
</gene>
<protein>
    <submittedName>
        <fullName evidence="3">Phage tail protein</fullName>
    </submittedName>
</protein>
<dbReference type="InterPro" id="IPR022225">
    <property type="entry name" value="Phage_tail_fibre_N"/>
</dbReference>
<feature type="non-terminal residue" evidence="3">
    <location>
        <position position="589"/>
    </location>
</feature>
<dbReference type="AlphaFoldDB" id="A0A3E1QH42"/>
<organism evidence="3">
    <name type="scientific">Haemophilus influenzae</name>
    <dbReference type="NCBI Taxonomy" id="727"/>
    <lineage>
        <taxon>Bacteria</taxon>
        <taxon>Pseudomonadati</taxon>
        <taxon>Pseudomonadota</taxon>
        <taxon>Gammaproteobacteria</taxon>
        <taxon>Pasteurellales</taxon>
        <taxon>Pasteurellaceae</taxon>
        <taxon>Haemophilus</taxon>
    </lineage>
</organism>
<dbReference type="Gene3D" id="3.90.1340.10">
    <property type="entry name" value="Phage tail collar domain"/>
    <property type="match status" value="1"/>
</dbReference>
<feature type="domain" description="Phage tail fibre protein N-terminal" evidence="2">
    <location>
        <begin position="1"/>
        <end position="150"/>
    </location>
</feature>
<dbReference type="InterPro" id="IPR011083">
    <property type="entry name" value="Phage_tail_collar_dom"/>
</dbReference>
<comment type="caution">
    <text evidence="3">The sequence shown here is derived from an EMBL/GenBank/DDBJ whole genome shotgun (WGS) entry which is preliminary data.</text>
</comment>
<dbReference type="PANTHER" id="PTHR35191:SF1">
    <property type="entry name" value="PROPHAGE SIDE TAIL FIBER PROTEIN HOMOLOG STFQ-RELATED"/>
    <property type="match status" value="1"/>
</dbReference>
<dbReference type="SUPFAM" id="SSF88874">
    <property type="entry name" value="Receptor-binding domain of short tail fibre protein gp12"/>
    <property type="match status" value="2"/>
</dbReference>
<dbReference type="CDD" id="cd19958">
    <property type="entry name" value="pyocin_knob"/>
    <property type="match status" value="1"/>
</dbReference>
<dbReference type="InterPro" id="IPR037053">
    <property type="entry name" value="Phage_tail_collar_dom_sf"/>
</dbReference>
<dbReference type="EMBL" id="QVJI01000007">
    <property type="protein sequence ID" value="RFN63358.1"/>
    <property type="molecule type" value="Genomic_DNA"/>
</dbReference>
<dbReference type="PANTHER" id="PTHR35191">
    <property type="entry name" value="PROPHAGE SIDE TAIL FIBER PROTEIN HOMOLOG STFQ-RELATED"/>
    <property type="match status" value="1"/>
</dbReference>
<evidence type="ECO:0000259" key="1">
    <source>
        <dbReference type="Pfam" id="PF07484"/>
    </source>
</evidence>
<name>A0A3E1QH42_HAEIF</name>
<evidence type="ECO:0000313" key="3">
    <source>
        <dbReference type="EMBL" id="RFN63358.1"/>
    </source>
</evidence>
<sequence length="589" mass="64008">MASQYFAILTDYGTRAIAHALSQGQPLQLTQFAVGDGNGKAVTPTANATALVHQTHIAPVSAVSLDPRNNKQVIVELTIPENIGGFYIREMGVFDAQNKLIAYANCPESFKPTESSGSGKVQVLRMILKVESSSAVTLSIDNSVIFVTRQQMTPKTITATTQNGFNESGHSHQIAKASTTQQGIVQLTNDTGLESESLALTAKAGKKLAQQTTQLQLNVSQNYIQNSKKSSAVNSESEDNVATSKAAKTAYDKAVEAKTTADGKVGLNGNESINGEKSFENRIVAKRNIRISDSQHYASRGDYLNIGANNGDCWFEYKSSNREIGTLRMHANGDLTYKRQKIYHAGAKPQFNTDIEGKPNTLAGYGIGNFKVEQGQGDANGYKTDGNYYLASGQNLPENGEWHIEVVSGGATNAVRQIARKANDNKIKTRFFNGSSWSEWKDAGGDGVPIGAVVSFPRAVTNPVGFLRADGSTFSQQTFPDLYRTLGNSNKLPDLTRSDVGMTAYFAVDNIPAGWIAFDEIATQVTEQRYPELYRHLVGKYGSISNVPLAEDRFIRNTGNGLNIGQTQSDEIKKHVHRVRTHWADSSDS</sequence>
<proteinExistence type="predicted"/>
<dbReference type="RefSeq" id="WP_116947911.1">
    <property type="nucleotide sequence ID" value="NZ_QVJI02000007.1"/>
</dbReference>